<dbReference type="InterPro" id="IPR023302">
    <property type="entry name" value="Pept_S9A_N"/>
</dbReference>
<dbReference type="PROSITE" id="PS00708">
    <property type="entry name" value="PRO_ENDOPEP_SER"/>
    <property type="match status" value="1"/>
</dbReference>
<dbReference type="InterPro" id="IPR051167">
    <property type="entry name" value="Prolyl_oligopep/macrocyclase"/>
</dbReference>
<proteinExistence type="inferred from homology"/>
<dbReference type="InterPro" id="IPR029058">
    <property type="entry name" value="AB_hydrolase_fold"/>
</dbReference>
<dbReference type="SUPFAM" id="SSF50993">
    <property type="entry name" value="Peptidase/esterase 'gauge' domain"/>
    <property type="match status" value="1"/>
</dbReference>
<dbReference type="Pfam" id="PF02897">
    <property type="entry name" value="Peptidase_S9_N"/>
    <property type="match status" value="1"/>
</dbReference>
<dbReference type="Gene3D" id="2.130.10.120">
    <property type="entry name" value="Prolyl oligopeptidase, N-terminal domain"/>
    <property type="match status" value="1"/>
</dbReference>
<keyword evidence="5" id="KW-0378">Hydrolase</keyword>
<dbReference type="InterPro" id="IPR001375">
    <property type="entry name" value="Peptidase_S9_cat"/>
</dbReference>
<reference evidence="11" key="1">
    <citation type="submission" date="2016-11" db="EMBL/GenBank/DDBJ databases">
        <authorList>
            <person name="Varghese N."/>
            <person name="Submissions S."/>
        </authorList>
    </citation>
    <scope>NUCLEOTIDE SEQUENCE [LARGE SCALE GENOMIC DNA]</scope>
    <source>
        <strain evidence="11">DSM 22807</strain>
    </source>
</reference>
<dbReference type="GO" id="GO:0070012">
    <property type="term" value="F:oligopeptidase activity"/>
    <property type="evidence" value="ECO:0007669"/>
    <property type="project" value="TreeGrafter"/>
</dbReference>
<feature type="chain" id="PRO_5012590298" description="prolyl oligopeptidase" evidence="7">
    <location>
        <begin position="21"/>
        <end position="691"/>
    </location>
</feature>
<sequence length="691" mass="80349">MRIFLLLFVFVFSSVFGQQAKKIPVTLNKFDFNYVDDYAWLENLNDPEVKSWVTQQNEITQPILDEAVKSNNFLFKIKDYNYLSTNGLPSKIGKYFYTSYRLDKDKPSVLHYTENLNDMPKELVNPYRVYKDKNVFMLNFNPSKNSKILAYKMSVNGSDRHQIRFVDIPNQEYLDDVITDVKFSSLVWKGDEGIFYKRNGNKNFTAKDSTFQLFYHVVGDVQENDKLVFDATKSEGSFSFFSQDDKFFLIETNKEATSKTYYYINQSGDNDFALVPFLTSDELNFDFVKYRNGFVYCKTDKYPWGSLSKFNINNPTEISTVIPQYYNELLLDCKFFGKYIIAKYKVLGKYHINVFDLNGTFIRKFEAPYGMNFSVRFYDEKKDDLYVVFYSHTISFLNYRLNVTTGESRVYYNDFIRPKPTLFPFDYFDYKTITYKSRDNKDVPITIVHKKGLELNRSNPTLLKAYGGFGSVSYPTYDVGLLHFLDKGGVYAYAEVRGGGDKGDNWHKSGMGQNKMNCFNDFIDAAEFLISEGYTSPNKLAINGGSHGGLLVGVAMTQRPELFKLAIPEVGVFDMFKFEEYTVGRFHVDEFGSVDKEDDFVKIMEYSPLHNIKEDINYPTTLIVTGENDDRVPPIHSYKFAAKLQNRKAQKNPIYLLVNENAGHYGKVSTYNNRVKYDAEFYSFIWEELNK</sequence>
<dbReference type="STRING" id="683124.SAMN05444337_0812"/>
<name>A0A1M6E1M3_9FLAO</name>
<dbReference type="GO" id="GO:0005829">
    <property type="term" value="C:cytosol"/>
    <property type="evidence" value="ECO:0007669"/>
    <property type="project" value="TreeGrafter"/>
</dbReference>
<comment type="catalytic activity">
    <reaction evidence="1">
        <text>Hydrolysis of Pro-|-Xaa &gt;&gt; Ala-|-Xaa in oligopeptides.</text>
        <dbReference type="EC" id="3.4.21.26"/>
    </reaction>
</comment>
<dbReference type="OrthoDB" id="9801421at2"/>
<dbReference type="EC" id="3.4.21.26" evidence="3"/>
<protein>
    <recommendedName>
        <fullName evidence="3">prolyl oligopeptidase</fullName>
        <ecNumber evidence="3">3.4.21.26</ecNumber>
    </recommendedName>
</protein>
<evidence type="ECO:0000256" key="4">
    <source>
        <dbReference type="ARBA" id="ARBA00022670"/>
    </source>
</evidence>
<dbReference type="GO" id="GO:0004252">
    <property type="term" value="F:serine-type endopeptidase activity"/>
    <property type="evidence" value="ECO:0007669"/>
    <property type="project" value="UniProtKB-EC"/>
</dbReference>
<feature type="domain" description="Peptidase S9A N-terminal" evidence="9">
    <location>
        <begin position="33"/>
        <end position="411"/>
    </location>
</feature>
<feature type="signal peptide" evidence="7">
    <location>
        <begin position="1"/>
        <end position="20"/>
    </location>
</feature>
<evidence type="ECO:0000256" key="7">
    <source>
        <dbReference type="SAM" id="SignalP"/>
    </source>
</evidence>
<keyword evidence="11" id="KW-1185">Reference proteome</keyword>
<dbReference type="SUPFAM" id="SSF53474">
    <property type="entry name" value="alpha/beta-Hydrolases"/>
    <property type="match status" value="1"/>
</dbReference>
<feature type="domain" description="Peptidase S9 prolyl oligopeptidase catalytic" evidence="8">
    <location>
        <begin position="483"/>
        <end position="690"/>
    </location>
</feature>
<dbReference type="EMBL" id="FQZH01000001">
    <property type="protein sequence ID" value="SHI79283.1"/>
    <property type="molecule type" value="Genomic_DNA"/>
</dbReference>
<evidence type="ECO:0000256" key="6">
    <source>
        <dbReference type="ARBA" id="ARBA00022825"/>
    </source>
</evidence>
<dbReference type="GO" id="GO:0006508">
    <property type="term" value="P:proteolysis"/>
    <property type="evidence" value="ECO:0007669"/>
    <property type="project" value="UniProtKB-KW"/>
</dbReference>
<dbReference type="PANTHER" id="PTHR42881:SF2">
    <property type="entry name" value="PROLYL ENDOPEPTIDASE"/>
    <property type="match status" value="1"/>
</dbReference>
<keyword evidence="6" id="KW-0720">Serine protease</keyword>
<evidence type="ECO:0000256" key="1">
    <source>
        <dbReference type="ARBA" id="ARBA00001070"/>
    </source>
</evidence>
<accession>A0A1M6E1M3</accession>
<dbReference type="PRINTS" id="PR00862">
    <property type="entry name" value="PROLIGOPTASE"/>
</dbReference>
<evidence type="ECO:0000256" key="2">
    <source>
        <dbReference type="ARBA" id="ARBA00005228"/>
    </source>
</evidence>
<dbReference type="InterPro" id="IPR002471">
    <property type="entry name" value="Pept_S9_AS"/>
</dbReference>
<gene>
    <name evidence="10" type="ORF">SAMN05444337_0812</name>
</gene>
<evidence type="ECO:0000313" key="10">
    <source>
        <dbReference type="EMBL" id="SHI79283.1"/>
    </source>
</evidence>
<dbReference type="Gene3D" id="3.40.50.1820">
    <property type="entry name" value="alpha/beta hydrolase"/>
    <property type="match status" value="1"/>
</dbReference>
<keyword evidence="4" id="KW-0645">Protease</keyword>
<dbReference type="InterPro" id="IPR002470">
    <property type="entry name" value="Peptidase_S9A"/>
</dbReference>
<dbReference type="Pfam" id="PF00326">
    <property type="entry name" value="Peptidase_S9"/>
    <property type="match status" value="1"/>
</dbReference>
<dbReference type="AlphaFoldDB" id="A0A1M6E1M3"/>
<dbReference type="PANTHER" id="PTHR42881">
    <property type="entry name" value="PROLYL ENDOPEPTIDASE"/>
    <property type="match status" value="1"/>
</dbReference>
<evidence type="ECO:0000313" key="11">
    <source>
        <dbReference type="Proteomes" id="UP000184232"/>
    </source>
</evidence>
<dbReference type="Proteomes" id="UP000184232">
    <property type="component" value="Unassembled WGS sequence"/>
</dbReference>
<organism evidence="10 11">
    <name type="scientific">Flavobacterium haoranii</name>
    <dbReference type="NCBI Taxonomy" id="683124"/>
    <lineage>
        <taxon>Bacteria</taxon>
        <taxon>Pseudomonadati</taxon>
        <taxon>Bacteroidota</taxon>
        <taxon>Flavobacteriia</taxon>
        <taxon>Flavobacteriales</taxon>
        <taxon>Flavobacteriaceae</taxon>
        <taxon>Flavobacterium</taxon>
    </lineage>
</organism>
<evidence type="ECO:0000259" key="9">
    <source>
        <dbReference type="Pfam" id="PF02897"/>
    </source>
</evidence>
<evidence type="ECO:0000256" key="5">
    <source>
        <dbReference type="ARBA" id="ARBA00022801"/>
    </source>
</evidence>
<evidence type="ECO:0000256" key="3">
    <source>
        <dbReference type="ARBA" id="ARBA00011897"/>
    </source>
</evidence>
<comment type="similarity">
    <text evidence="2">Belongs to the peptidase S9A family.</text>
</comment>
<evidence type="ECO:0000259" key="8">
    <source>
        <dbReference type="Pfam" id="PF00326"/>
    </source>
</evidence>
<keyword evidence="7" id="KW-0732">Signal</keyword>
<dbReference type="RefSeq" id="WP_072781953.1">
    <property type="nucleotide sequence ID" value="NZ_FQZH01000001.1"/>
</dbReference>